<dbReference type="InterPro" id="IPR001370">
    <property type="entry name" value="BIR_rpt"/>
</dbReference>
<organism evidence="2 3">
    <name type="scientific">Macrostomum lignano</name>
    <dbReference type="NCBI Taxonomy" id="282301"/>
    <lineage>
        <taxon>Eukaryota</taxon>
        <taxon>Metazoa</taxon>
        <taxon>Spiralia</taxon>
        <taxon>Lophotrochozoa</taxon>
        <taxon>Platyhelminthes</taxon>
        <taxon>Rhabditophora</taxon>
        <taxon>Macrostomorpha</taxon>
        <taxon>Macrostomida</taxon>
        <taxon>Macrostomidae</taxon>
        <taxon>Macrostomum</taxon>
    </lineage>
</organism>
<protein>
    <submittedName>
        <fullName evidence="3">C2H2-type domain-containing protein</fullName>
    </submittedName>
</protein>
<reference evidence="3" key="1">
    <citation type="submission" date="2016-11" db="UniProtKB">
        <authorList>
            <consortium name="WormBaseParasite"/>
        </authorList>
    </citation>
    <scope>IDENTIFICATION</scope>
</reference>
<dbReference type="PROSITE" id="PS50143">
    <property type="entry name" value="BIR_REPEAT_2"/>
    <property type="match status" value="1"/>
</dbReference>
<dbReference type="SUPFAM" id="SSF57924">
    <property type="entry name" value="Inhibitor of apoptosis (IAP) repeat"/>
    <property type="match status" value="1"/>
</dbReference>
<keyword evidence="2" id="KW-1185">Reference proteome</keyword>
<name>A0A1I8GHN0_9PLAT</name>
<dbReference type="GO" id="GO:0005737">
    <property type="term" value="C:cytoplasm"/>
    <property type="evidence" value="ECO:0007669"/>
    <property type="project" value="TreeGrafter"/>
</dbReference>
<dbReference type="PANTHER" id="PTHR10044:SF139">
    <property type="entry name" value="DEATH-ASSOCIATED INHIBITOR OF APOPTOSIS 2"/>
    <property type="match status" value="1"/>
</dbReference>
<dbReference type="Pfam" id="PF00653">
    <property type="entry name" value="BIR"/>
    <property type="match status" value="1"/>
</dbReference>
<dbReference type="AlphaFoldDB" id="A0A1I8GHN0"/>
<dbReference type="Gene3D" id="1.10.1170.10">
    <property type="entry name" value="Inhibitor Of Apoptosis Protein (2mihbC-IAP-1), Chain A"/>
    <property type="match status" value="1"/>
</dbReference>
<sequence length="743" mass="78842">MVRTMASFFSAGSHKRRLAEQVMDSYTDRVSVTFQAFNDIRVINYPRVSVTFQALDIRVTMPQVHCKKDAARIAESTRGPCATQLKMSILSTVSRKILIDALSHISTTLSNRLSASAESNLTIDVYEALTAAVFLMSSARHLDFVSRLSRRRSFEQASWNQSRLLTIDLMVESGFFATQDGDHVKCFFCDVGLRDWDADDCPELEHVKFSPLCFFLKSSRGMTWLRGSSSGRNNYPSAYLRQDHNQLLRTLWQEYKGNKATIARAVGFSDIKVLLCVSRSYIRLNKRLSMEELIKELQHDWDCDLGAPRELTCCAPAPPFIPSGPRRFSETQSGCTMKWHLADCDQICVQTNRESGTRVHKLLLVSAVVRLRRSLKTATAVGLCWSSRGSRSTSVTGRPLTIWPQEAVVAGPDNRGQPQHQRHWQAFDHRQQRAGARLLGLTVAILAPGVARIKGLDQLRGSFTCVISCSAWSCALLNYNRKQRACQILQMFPTPPADSKDKDSSAVCTTVPSGAPSVQLASVPQTGCYRIEAFGGTGGAVMTLTDGVFNGGRGATALGYFNLTHGDLLTIRGRWRGGTFVYRSNDSRLLVAAGGGGAAAVFFDGVDGQAGESGANSTGAESGAVGSGGASGAPGAFVSGGGPGAGWMLNGSICDRCGKGRDGSWAGGEGEISGRTGGFGGGGAASADAGGGGGGFSGGGAGSTQQAGSGGGGSFCSGSGCSATTGCNTVDAGRAVVTPVGQE</sequence>
<proteinExistence type="predicted"/>
<dbReference type="CDD" id="cd00022">
    <property type="entry name" value="BIR"/>
    <property type="match status" value="1"/>
</dbReference>
<accession>A0A1I8GHN0</accession>
<feature type="region of interest" description="Disordered" evidence="1">
    <location>
        <begin position="665"/>
        <end position="685"/>
    </location>
</feature>
<evidence type="ECO:0000313" key="3">
    <source>
        <dbReference type="WBParaSite" id="maker-uti_cns_0001916-snap-gene-0.41-mRNA-1"/>
    </source>
</evidence>
<dbReference type="WBParaSite" id="maker-uti_cns_0001916-snap-gene-0.41-mRNA-1">
    <property type="protein sequence ID" value="maker-uti_cns_0001916-snap-gene-0.41-mRNA-1"/>
    <property type="gene ID" value="maker-uti_cns_0001916-snap-gene-0.41"/>
</dbReference>
<dbReference type="GO" id="GO:0005634">
    <property type="term" value="C:nucleus"/>
    <property type="evidence" value="ECO:0007669"/>
    <property type="project" value="TreeGrafter"/>
</dbReference>
<dbReference type="InterPro" id="IPR050784">
    <property type="entry name" value="IAP"/>
</dbReference>
<evidence type="ECO:0000256" key="1">
    <source>
        <dbReference type="SAM" id="MobiDB-lite"/>
    </source>
</evidence>
<dbReference type="PANTHER" id="PTHR10044">
    <property type="entry name" value="INHIBITOR OF APOPTOSIS"/>
    <property type="match status" value="1"/>
</dbReference>
<dbReference type="SMART" id="SM00238">
    <property type="entry name" value="BIR"/>
    <property type="match status" value="1"/>
</dbReference>
<evidence type="ECO:0000313" key="2">
    <source>
        <dbReference type="Proteomes" id="UP000095280"/>
    </source>
</evidence>
<dbReference type="Proteomes" id="UP000095280">
    <property type="component" value="Unplaced"/>
</dbReference>
<dbReference type="GO" id="GO:0051726">
    <property type="term" value="P:regulation of cell cycle"/>
    <property type="evidence" value="ECO:0007669"/>
    <property type="project" value="TreeGrafter"/>
</dbReference>